<dbReference type="AlphaFoldDB" id="A0A6A4I7K3"/>
<dbReference type="Proteomes" id="UP000799118">
    <property type="component" value="Unassembled WGS sequence"/>
</dbReference>
<accession>A0A6A4I7K3</accession>
<dbReference type="GO" id="GO:0006886">
    <property type="term" value="P:intracellular protein transport"/>
    <property type="evidence" value="ECO:0007669"/>
    <property type="project" value="InterPro"/>
</dbReference>
<dbReference type="OrthoDB" id="2978976at2759"/>
<gene>
    <name evidence="1" type="ORF">BT96DRAFT_988887</name>
</gene>
<dbReference type="PANTHER" id="PTHR10635:SF0">
    <property type="entry name" value="COATOMER SUBUNIT BETA"/>
    <property type="match status" value="1"/>
</dbReference>
<dbReference type="GO" id="GO:0006891">
    <property type="term" value="P:intra-Golgi vesicle-mediated transport"/>
    <property type="evidence" value="ECO:0007669"/>
    <property type="project" value="TreeGrafter"/>
</dbReference>
<dbReference type="GO" id="GO:0006888">
    <property type="term" value="P:endoplasmic reticulum to Golgi vesicle-mediated transport"/>
    <property type="evidence" value="ECO:0007669"/>
    <property type="project" value="TreeGrafter"/>
</dbReference>
<reference evidence="1" key="1">
    <citation type="journal article" date="2019" name="Environ. Microbiol.">
        <title>Fungal ecological strategies reflected in gene transcription - a case study of two litter decomposers.</title>
        <authorList>
            <person name="Barbi F."/>
            <person name="Kohler A."/>
            <person name="Barry K."/>
            <person name="Baskaran P."/>
            <person name="Daum C."/>
            <person name="Fauchery L."/>
            <person name="Ihrmark K."/>
            <person name="Kuo A."/>
            <person name="LaButti K."/>
            <person name="Lipzen A."/>
            <person name="Morin E."/>
            <person name="Grigoriev I.V."/>
            <person name="Henrissat B."/>
            <person name="Lindahl B."/>
            <person name="Martin F."/>
        </authorList>
    </citation>
    <scope>NUCLEOTIDE SEQUENCE</scope>
    <source>
        <strain evidence="1">JB14</strain>
    </source>
</reference>
<name>A0A6A4I7K3_9AGAR</name>
<keyword evidence="2" id="KW-1185">Reference proteome</keyword>
<evidence type="ECO:0000313" key="2">
    <source>
        <dbReference type="Proteomes" id="UP000799118"/>
    </source>
</evidence>
<evidence type="ECO:0000313" key="1">
    <source>
        <dbReference type="EMBL" id="KAE9405057.1"/>
    </source>
</evidence>
<dbReference type="InterPro" id="IPR016460">
    <property type="entry name" value="COPB1"/>
</dbReference>
<proteinExistence type="predicted"/>
<dbReference type="EMBL" id="ML769412">
    <property type="protein sequence ID" value="KAE9405057.1"/>
    <property type="molecule type" value="Genomic_DNA"/>
</dbReference>
<dbReference type="PANTHER" id="PTHR10635">
    <property type="entry name" value="COATOMER SUBUNIT BETA"/>
    <property type="match status" value="1"/>
</dbReference>
<sequence length="107" mass="11655">MLTLGMPSSPFHHPSQFAFPSHAVKYEAATMLTLPTQNPAAHVSGSASASTLISLIIKESDNNVKLIILDRLEALQYKHEHILNGLIMDTLQILGSSERPSTQMCSL</sequence>
<organism evidence="1 2">
    <name type="scientific">Gymnopus androsaceus JB14</name>
    <dbReference type="NCBI Taxonomy" id="1447944"/>
    <lineage>
        <taxon>Eukaryota</taxon>
        <taxon>Fungi</taxon>
        <taxon>Dikarya</taxon>
        <taxon>Basidiomycota</taxon>
        <taxon>Agaricomycotina</taxon>
        <taxon>Agaricomycetes</taxon>
        <taxon>Agaricomycetidae</taxon>
        <taxon>Agaricales</taxon>
        <taxon>Marasmiineae</taxon>
        <taxon>Omphalotaceae</taxon>
        <taxon>Gymnopus</taxon>
    </lineage>
</organism>
<dbReference type="GO" id="GO:0030126">
    <property type="term" value="C:COPI vesicle coat"/>
    <property type="evidence" value="ECO:0007669"/>
    <property type="project" value="TreeGrafter"/>
</dbReference>
<protein>
    <submittedName>
        <fullName evidence="1">Uncharacterized protein</fullName>
    </submittedName>
</protein>